<dbReference type="Gene3D" id="3.40.50.12780">
    <property type="entry name" value="N-terminal domain of ligase-like"/>
    <property type="match status" value="1"/>
</dbReference>
<dbReference type="AlphaFoldDB" id="A0A345UHR4"/>
<evidence type="ECO:0000313" key="5">
    <source>
        <dbReference type="EMBL" id="AXJ00016.1"/>
    </source>
</evidence>
<evidence type="ECO:0000256" key="1">
    <source>
        <dbReference type="ARBA" id="ARBA00006432"/>
    </source>
</evidence>
<dbReference type="Proteomes" id="UP000254808">
    <property type="component" value="Chromosome"/>
</dbReference>
<comment type="similarity">
    <text evidence="1">Belongs to the ATP-dependent AMP-binding enzyme family.</text>
</comment>
<dbReference type="CDD" id="cd17631">
    <property type="entry name" value="FACL_FadD13-like"/>
    <property type="match status" value="1"/>
</dbReference>
<keyword evidence="6" id="KW-1185">Reference proteome</keyword>
<dbReference type="InterPro" id="IPR050237">
    <property type="entry name" value="ATP-dep_AMP-bd_enzyme"/>
</dbReference>
<dbReference type="Pfam" id="PF13193">
    <property type="entry name" value="AMP-binding_C"/>
    <property type="match status" value="1"/>
</dbReference>
<feature type="domain" description="AMP-binding enzyme C-terminal" evidence="4">
    <location>
        <begin position="420"/>
        <end position="495"/>
    </location>
</feature>
<evidence type="ECO:0000259" key="3">
    <source>
        <dbReference type="Pfam" id="PF00501"/>
    </source>
</evidence>
<dbReference type="KEGG" id="cprv:CYPRO_0732"/>
<gene>
    <name evidence="5" type="ORF">CYPRO_0732</name>
</gene>
<dbReference type="InterPro" id="IPR045851">
    <property type="entry name" value="AMP-bd_C_sf"/>
</dbReference>
<dbReference type="InterPro" id="IPR020845">
    <property type="entry name" value="AMP-binding_CS"/>
</dbReference>
<dbReference type="RefSeq" id="WP_240644823.1">
    <property type="nucleotide sequence ID" value="NZ_CP027806.1"/>
</dbReference>
<evidence type="ECO:0000259" key="4">
    <source>
        <dbReference type="Pfam" id="PF13193"/>
    </source>
</evidence>
<dbReference type="InterPro" id="IPR025110">
    <property type="entry name" value="AMP-bd_C"/>
</dbReference>
<organism evidence="5 6">
    <name type="scientific">Cyclonatronum proteinivorum</name>
    <dbReference type="NCBI Taxonomy" id="1457365"/>
    <lineage>
        <taxon>Bacteria</taxon>
        <taxon>Pseudomonadati</taxon>
        <taxon>Balneolota</taxon>
        <taxon>Balneolia</taxon>
        <taxon>Balneolales</taxon>
        <taxon>Cyclonatronaceae</taxon>
        <taxon>Cyclonatronum</taxon>
    </lineage>
</organism>
<dbReference type="EMBL" id="CP027806">
    <property type="protein sequence ID" value="AXJ00016.1"/>
    <property type="molecule type" value="Genomic_DNA"/>
</dbReference>
<dbReference type="Gene3D" id="3.30.300.30">
    <property type="match status" value="1"/>
</dbReference>
<feature type="domain" description="AMP-dependent synthetase/ligase" evidence="3">
    <location>
        <begin position="13"/>
        <end position="370"/>
    </location>
</feature>
<dbReference type="Pfam" id="PF00501">
    <property type="entry name" value="AMP-binding"/>
    <property type="match status" value="1"/>
</dbReference>
<dbReference type="InterPro" id="IPR000873">
    <property type="entry name" value="AMP-dep_synth/lig_dom"/>
</dbReference>
<sequence length="504" mass="55734">MKPQAMHTDWISKWAQYSPEAVMLQDDGNGATITYAQAQAMLLRTAGLLQSRYGIAPGDRVAVLALNHMEYVVLFFAVQKLGAILVPLNYRLAAPELDYQLSDSTPKLLLFEQEFLDTLSKTSFTGEKALLQGEAGFLAQMHGTGGSASIPLNPQHEGALEDACMILYTSGTTGRPKGAVITNGMLFWNSVNTGLRLNLVQSDVTLTFAPFFHTGGWNVLTTPFIHRGAKLILLRKFDAARILELCGQEGVSILFGVPTMMDMLYREPGWGQANLEKLRYAIVGGEPMPVPLIEAWHEKGVPIRQGYGLTEFGPNVFSLNETDAIRKIGSIGFPNFYIDAQVMREDGSFAADDEAGELVLRGPVCMQGYWNKPEETAKTIVNGWLHTGDIVRRDAEGYFYVIDRKKEMFISGAENVYPAEVEHVLRTHPAIREVAVVGVPDPKWGETGKAFVVLKTGEAADAEVLRNWARERLAKYKVPGHWAFVDELPKSDSGKILKRKLKEA</sequence>
<evidence type="ECO:0000313" key="6">
    <source>
        <dbReference type="Proteomes" id="UP000254808"/>
    </source>
</evidence>
<keyword evidence="2" id="KW-0436">Ligase</keyword>
<dbReference type="PANTHER" id="PTHR43767:SF1">
    <property type="entry name" value="NONRIBOSOMAL PEPTIDE SYNTHASE PES1 (EUROFUNG)-RELATED"/>
    <property type="match status" value="1"/>
</dbReference>
<dbReference type="GO" id="GO:0016878">
    <property type="term" value="F:acid-thiol ligase activity"/>
    <property type="evidence" value="ECO:0007669"/>
    <property type="project" value="UniProtKB-ARBA"/>
</dbReference>
<proteinExistence type="inferred from homology"/>
<accession>A0A345UHR4</accession>
<reference evidence="5 6" key="1">
    <citation type="submission" date="2018-03" db="EMBL/GenBank/DDBJ databases">
        <title>Phenotypic and genomic properties of Cyclonatronum proteinivorum gen. nov., sp. nov., a haloalkaliphilic bacteroidete from soda lakes possessing Na+-translocating rhodopsin.</title>
        <authorList>
            <person name="Toshchakov S.V."/>
            <person name="Korzhenkov A."/>
            <person name="Samarov N.I."/>
            <person name="Kublanov I.V."/>
            <person name="Muntyan M.S."/>
            <person name="Sorokin D.Y."/>
        </authorList>
    </citation>
    <scope>NUCLEOTIDE SEQUENCE [LARGE SCALE GENOMIC DNA]</scope>
    <source>
        <strain evidence="5 6">Omega</strain>
    </source>
</reference>
<dbReference type="PANTHER" id="PTHR43767">
    <property type="entry name" value="LONG-CHAIN-FATTY-ACID--COA LIGASE"/>
    <property type="match status" value="1"/>
</dbReference>
<dbReference type="PROSITE" id="PS00455">
    <property type="entry name" value="AMP_BINDING"/>
    <property type="match status" value="1"/>
</dbReference>
<dbReference type="FunFam" id="3.30.300.30:FF:000008">
    <property type="entry name" value="2,3-dihydroxybenzoate-AMP ligase"/>
    <property type="match status" value="1"/>
</dbReference>
<protein>
    <submittedName>
        <fullName evidence="5">Fatty-acyl-CoA synthase</fullName>
    </submittedName>
</protein>
<dbReference type="InterPro" id="IPR042099">
    <property type="entry name" value="ANL_N_sf"/>
</dbReference>
<dbReference type="SUPFAM" id="SSF56801">
    <property type="entry name" value="Acetyl-CoA synthetase-like"/>
    <property type="match status" value="1"/>
</dbReference>
<evidence type="ECO:0000256" key="2">
    <source>
        <dbReference type="ARBA" id="ARBA00022598"/>
    </source>
</evidence>
<name>A0A345UHR4_9BACT</name>